<dbReference type="SFLD" id="SFLDS00019">
    <property type="entry name" value="Glutathione_Transferase_(cytos"/>
    <property type="match status" value="1"/>
</dbReference>
<dbReference type="CDD" id="cd03185">
    <property type="entry name" value="GST_C_Tau"/>
    <property type="match status" value="1"/>
</dbReference>
<dbReference type="Pfam" id="PF02798">
    <property type="entry name" value="GST_N"/>
    <property type="match status" value="1"/>
</dbReference>
<dbReference type="Pfam" id="PF00043">
    <property type="entry name" value="GST_C"/>
    <property type="match status" value="1"/>
</dbReference>
<dbReference type="InterPro" id="IPR004046">
    <property type="entry name" value="GST_C"/>
</dbReference>
<organism evidence="7 8">
    <name type="scientific">Datura stramonium</name>
    <name type="common">Jimsonweed</name>
    <name type="synonym">Common thornapple</name>
    <dbReference type="NCBI Taxonomy" id="4076"/>
    <lineage>
        <taxon>Eukaryota</taxon>
        <taxon>Viridiplantae</taxon>
        <taxon>Streptophyta</taxon>
        <taxon>Embryophyta</taxon>
        <taxon>Tracheophyta</taxon>
        <taxon>Spermatophyta</taxon>
        <taxon>Magnoliopsida</taxon>
        <taxon>eudicotyledons</taxon>
        <taxon>Gunneridae</taxon>
        <taxon>Pentapetalae</taxon>
        <taxon>asterids</taxon>
        <taxon>lamiids</taxon>
        <taxon>Solanales</taxon>
        <taxon>Solanaceae</taxon>
        <taxon>Solanoideae</taxon>
        <taxon>Datureae</taxon>
        <taxon>Datura</taxon>
    </lineage>
</organism>
<dbReference type="EMBL" id="JACEIK010000218">
    <property type="protein sequence ID" value="MCD7452633.1"/>
    <property type="molecule type" value="Genomic_DNA"/>
</dbReference>
<evidence type="ECO:0000256" key="3">
    <source>
        <dbReference type="ARBA" id="ARBA00047960"/>
    </source>
</evidence>
<evidence type="ECO:0000259" key="5">
    <source>
        <dbReference type="PROSITE" id="PS50404"/>
    </source>
</evidence>
<name>A0ABS8S0U8_DATST</name>
<dbReference type="InterPro" id="IPR045073">
    <property type="entry name" value="Omega/Tau-like"/>
</dbReference>
<feature type="domain" description="GST N-terminal" evidence="5">
    <location>
        <begin position="4"/>
        <end position="85"/>
    </location>
</feature>
<dbReference type="InterPro" id="IPR036282">
    <property type="entry name" value="Glutathione-S-Trfase_C_sf"/>
</dbReference>
<evidence type="ECO:0000259" key="6">
    <source>
        <dbReference type="PROSITE" id="PS50405"/>
    </source>
</evidence>
<keyword evidence="8" id="KW-1185">Reference proteome</keyword>
<dbReference type="InterPro" id="IPR010987">
    <property type="entry name" value="Glutathione-S-Trfase_C-like"/>
</dbReference>
<dbReference type="SFLD" id="SFLDG01152">
    <property type="entry name" value="Main.3:_Omega-_and_Tau-like"/>
    <property type="match status" value="1"/>
</dbReference>
<dbReference type="InterPro" id="IPR045074">
    <property type="entry name" value="GST_C_Tau"/>
</dbReference>
<dbReference type="SUPFAM" id="SSF47616">
    <property type="entry name" value="GST C-terminal domain-like"/>
    <property type="match status" value="1"/>
</dbReference>
<evidence type="ECO:0000256" key="2">
    <source>
        <dbReference type="ARBA" id="ARBA00022679"/>
    </source>
</evidence>
<keyword evidence="2" id="KW-0808">Transferase</keyword>
<evidence type="ECO:0000256" key="4">
    <source>
        <dbReference type="RuleBase" id="RU003494"/>
    </source>
</evidence>
<dbReference type="Gene3D" id="3.40.30.10">
    <property type="entry name" value="Glutaredoxin"/>
    <property type="match status" value="1"/>
</dbReference>
<dbReference type="Proteomes" id="UP000823775">
    <property type="component" value="Unassembled WGS sequence"/>
</dbReference>
<dbReference type="InterPro" id="IPR036249">
    <property type="entry name" value="Thioredoxin-like_sf"/>
</dbReference>
<comment type="caution">
    <text evidence="7">The sequence shown here is derived from an EMBL/GenBank/DDBJ whole genome shotgun (WGS) entry which is preliminary data.</text>
</comment>
<sequence length="223" mass="25616">MENDEVILLDFWGSMLGLRIRVALAEKEIKYEYKEEDPVSNIKSPLLLKMNPVYNKVPILIHNGKPVCNSLVALEYIDEVWKNDKAPLLPSDPYDRAQARFWADYIDKLYENFGRKTWSTKGEVQEGAKKGLIDSLKLLEEAALGDKPYFGGESFGFADIVMVGTYSWFYALELFGNFSVKAECPKLAAWGERCKQRESVSKSQPDPHKIYEWLLELKRAYGM</sequence>
<comment type="similarity">
    <text evidence="4">Belongs to the GST superfamily.</text>
</comment>
<dbReference type="SUPFAM" id="SSF52833">
    <property type="entry name" value="Thioredoxin-like"/>
    <property type="match status" value="1"/>
</dbReference>
<accession>A0ABS8S0U8</accession>
<dbReference type="PROSITE" id="PS50404">
    <property type="entry name" value="GST_NTER"/>
    <property type="match status" value="1"/>
</dbReference>
<protein>
    <recommendedName>
        <fullName evidence="1">glutathione transferase</fullName>
        <ecNumber evidence="1">2.5.1.18</ecNumber>
    </recommendedName>
</protein>
<dbReference type="CDD" id="cd03058">
    <property type="entry name" value="GST_N_Tau"/>
    <property type="match status" value="1"/>
</dbReference>
<dbReference type="EC" id="2.5.1.18" evidence="1"/>
<proteinExistence type="inferred from homology"/>
<dbReference type="PANTHER" id="PTHR11260">
    <property type="entry name" value="GLUTATHIONE S-TRANSFERASE, GST, SUPERFAMILY, GST DOMAIN CONTAINING"/>
    <property type="match status" value="1"/>
</dbReference>
<evidence type="ECO:0000313" key="8">
    <source>
        <dbReference type="Proteomes" id="UP000823775"/>
    </source>
</evidence>
<dbReference type="InterPro" id="IPR040079">
    <property type="entry name" value="Glutathione_S-Trfase"/>
</dbReference>
<dbReference type="PROSITE" id="PS50405">
    <property type="entry name" value="GST_CTER"/>
    <property type="match status" value="1"/>
</dbReference>
<comment type="catalytic activity">
    <reaction evidence="3">
        <text>RX + glutathione = an S-substituted glutathione + a halide anion + H(+)</text>
        <dbReference type="Rhea" id="RHEA:16437"/>
        <dbReference type="ChEBI" id="CHEBI:15378"/>
        <dbReference type="ChEBI" id="CHEBI:16042"/>
        <dbReference type="ChEBI" id="CHEBI:17792"/>
        <dbReference type="ChEBI" id="CHEBI:57925"/>
        <dbReference type="ChEBI" id="CHEBI:90779"/>
        <dbReference type="EC" id="2.5.1.18"/>
    </reaction>
</comment>
<dbReference type="InterPro" id="IPR004045">
    <property type="entry name" value="Glutathione_S-Trfase_N"/>
</dbReference>
<dbReference type="SFLD" id="SFLDG00358">
    <property type="entry name" value="Main_(cytGST)"/>
    <property type="match status" value="1"/>
</dbReference>
<evidence type="ECO:0000256" key="1">
    <source>
        <dbReference type="ARBA" id="ARBA00012452"/>
    </source>
</evidence>
<dbReference type="PANTHER" id="PTHR11260:SF773">
    <property type="entry name" value="GLUTATHIONE S-TRANSFERASE U26"/>
    <property type="match status" value="1"/>
</dbReference>
<evidence type="ECO:0000313" key="7">
    <source>
        <dbReference type="EMBL" id="MCD7452633.1"/>
    </source>
</evidence>
<gene>
    <name evidence="7" type="ORF">HAX54_017693</name>
</gene>
<reference evidence="7 8" key="1">
    <citation type="journal article" date="2021" name="BMC Genomics">
        <title>Datura genome reveals duplications of psychoactive alkaloid biosynthetic genes and high mutation rate following tissue culture.</title>
        <authorList>
            <person name="Rajewski A."/>
            <person name="Carter-House D."/>
            <person name="Stajich J."/>
            <person name="Litt A."/>
        </authorList>
    </citation>
    <scope>NUCLEOTIDE SEQUENCE [LARGE SCALE GENOMIC DNA]</scope>
    <source>
        <strain evidence="7">AR-01</strain>
    </source>
</reference>
<dbReference type="Gene3D" id="1.20.1050.10">
    <property type="match status" value="1"/>
</dbReference>
<feature type="domain" description="GST C-terminal" evidence="6">
    <location>
        <begin position="92"/>
        <end position="221"/>
    </location>
</feature>